<evidence type="ECO:0000313" key="5">
    <source>
        <dbReference type="Proteomes" id="UP000231990"/>
    </source>
</evidence>
<dbReference type="EMBL" id="NPDZ01000012">
    <property type="protein sequence ID" value="PJZ72177.1"/>
    <property type="molecule type" value="Genomic_DNA"/>
</dbReference>
<proteinExistence type="predicted"/>
<dbReference type="InterPro" id="IPR011009">
    <property type="entry name" value="Kinase-like_dom_sf"/>
</dbReference>
<evidence type="ECO:0000313" key="3">
    <source>
        <dbReference type="EMBL" id="PJZ72177.1"/>
    </source>
</evidence>
<accession>A0A2M9ZJD4</accession>
<dbReference type="PANTHER" id="PTHR21310">
    <property type="entry name" value="AMINOGLYCOSIDE PHOSPHOTRANSFERASE-RELATED-RELATED"/>
    <property type="match status" value="1"/>
</dbReference>
<dbReference type="PANTHER" id="PTHR21310:SF57">
    <property type="entry name" value="BLR2944 PROTEIN"/>
    <property type="match status" value="1"/>
</dbReference>
<keyword evidence="4" id="KW-1185">Reference proteome</keyword>
<keyword evidence="3" id="KW-0808">Transferase</keyword>
<protein>
    <submittedName>
        <fullName evidence="3">Aminoglycoside phosphotransferase</fullName>
    </submittedName>
</protein>
<gene>
    <name evidence="2" type="ORF">CH360_14120</name>
    <name evidence="3" type="ORF">CH373_15660</name>
</gene>
<reference evidence="4 5" key="1">
    <citation type="submission" date="2017-07" db="EMBL/GenBank/DDBJ databases">
        <title>Leptospira spp. isolated from tropical soils.</title>
        <authorList>
            <person name="Thibeaux R."/>
            <person name="Iraola G."/>
            <person name="Ferres I."/>
            <person name="Bierque E."/>
            <person name="Girault D."/>
            <person name="Soupe-Gilbert M.-E."/>
            <person name="Picardeau M."/>
            <person name="Goarant C."/>
        </authorList>
    </citation>
    <scope>NUCLEOTIDE SEQUENCE [LARGE SCALE GENOMIC DNA]</scope>
    <source>
        <strain evidence="3 5">FH1-B-B1</strain>
        <strain evidence="2 4">FH1-B-C1</strain>
    </source>
</reference>
<evidence type="ECO:0000259" key="1">
    <source>
        <dbReference type="Pfam" id="PF01636"/>
    </source>
</evidence>
<evidence type="ECO:0000313" key="4">
    <source>
        <dbReference type="Proteomes" id="UP000231962"/>
    </source>
</evidence>
<dbReference type="Proteomes" id="UP000231962">
    <property type="component" value="Unassembled WGS sequence"/>
</dbReference>
<sequence length="347" mass="39161">MKDSELKERLESYLGGRLEGAVEISNMVSLSGGACQENFSADILVNGGPNKGKYETVYRTDKGASLLASLSRIDEFKVCKMAFEAGVKTPEPFWLETNLSVTGNPFYFMRRIQGKAQGRFIVKDASLNKIRSKFASELAENLAKLHSVTPGKCKDDELKKTLSLGHDLNDPVVAKGSVQSLRNQLDGMSEPHPAMEMILNWLEQNPPKSDAIVLIHGDFRTGNFMVTPEGLQGIVDWEFAHWGDRHEDLTWLCMREWRFGKLNKEAGGFADRSEFYEMYEKYSNVKVDPKKVLYWEVMGNLRWAMGCIGQAERHLSGKDKGIELAAIGRRACEMEYEAMRLIEESLK</sequence>
<dbReference type="InterPro" id="IPR002575">
    <property type="entry name" value="Aminoglycoside_PTrfase"/>
</dbReference>
<dbReference type="Gene3D" id="3.30.200.20">
    <property type="entry name" value="Phosphorylase Kinase, domain 1"/>
    <property type="match status" value="1"/>
</dbReference>
<dbReference type="Gene3D" id="3.90.1200.10">
    <property type="match status" value="1"/>
</dbReference>
<dbReference type="PROSITE" id="PS51257">
    <property type="entry name" value="PROKAR_LIPOPROTEIN"/>
    <property type="match status" value="1"/>
</dbReference>
<dbReference type="SUPFAM" id="SSF56112">
    <property type="entry name" value="Protein kinase-like (PK-like)"/>
    <property type="match status" value="1"/>
</dbReference>
<dbReference type="Pfam" id="PF01636">
    <property type="entry name" value="APH"/>
    <property type="match status" value="1"/>
</dbReference>
<dbReference type="AlphaFoldDB" id="A0A2M9ZJD4"/>
<dbReference type="RefSeq" id="WP_100714699.1">
    <property type="nucleotide sequence ID" value="NZ_NPDY01000015.1"/>
</dbReference>
<feature type="domain" description="Aminoglycoside phosphotransferase" evidence="1">
    <location>
        <begin position="74"/>
        <end position="279"/>
    </location>
</feature>
<dbReference type="Proteomes" id="UP000231990">
    <property type="component" value="Unassembled WGS sequence"/>
</dbReference>
<name>A0A2M9ZJD4_9LEPT</name>
<dbReference type="GO" id="GO:0016740">
    <property type="term" value="F:transferase activity"/>
    <property type="evidence" value="ECO:0007669"/>
    <property type="project" value="UniProtKB-KW"/>
</dbReference>
<dbReference type="CDD" id="cd05154">
    <property type="entry name" value="ACAD10_11_N-like"/>
    <property type="match status" value="1"/>
</dbReference>
<dbReference type="EMBL" id="NPDY01000015">
    <property type="protein sequence ID" value="PJZ68846.1"/>
    <property type="molecule type" value="Genomic_DNA"/>
</dbReference>
<evidence type="ECO:0000313" key="2">
    <source>
        <dbReference type="EMBL" id="PJZ68846.1"/>
    </source>
</evidence>
<dbReference type="InterPro" id="IPR041726">
    <property type="entry name" value="ACAD10_11_N"/>
</dbReference>
<dbReference type="OrthoDB" id="334783at2"/>
<organism evidence="3 5">
    <name type="scientific">Leptospira perolatii</name>
    <dbReference type="NCBI Taxonomy" id="2023191"/>
    <lineage>
        <taxon>Bacteria</taxon>
        <taxon>Pseudomonadati</taxon>
        <taxon>Spirochaetota</taxon>
        <taxon>Spirochaetia</taxon>
        <taxon>Leptospirales</taxon>
        <taxon>Leptospiraceae</taxon>
        <taxon>Leptospira</taxon>
    </lineage>
</organism>
<dbReference type="InterPro" id="IPR051678">
    <property type="entry name" value="AGP_Transferase"/>
</dbReference>
<comment type="caution">
    <text evidence="3">The sequence shown here is derived from an EMBL/GenBank/DDBJ whole genome shotgun (WGS) entry which is preliminary data.</text>
</comment>